<dbReference type="AlphaFoldDB" id="A0A6V6ZAS2"/>
<dbReference type="RefSeq" id="WP_180910635.1">
    <property type="nucleotide sequence ID" value="NZ_CAIJDP010000089.1"/>
</dbReference>
<accession>A0A6V6ZAS2</accession>
<name>A0A6V6ZAS2_9FLAO</name>
<keyword evidence="2" id="KW-1185">Reference proteome</keyword>
<evidence type="ECO:0000313" key="2">
    <source>
        <dbReference type="Proteomes" id="UP000530060"/>
    </source>
</evidence>
<gene>
    <name evidence="1" type="ORF">FLAT13_04612</name>
</gene>
<dbReference type="Proteomes" id="UP000530060">
    <property type="component" value="Unassembled WGS sequence"/>
</dbReference>
<sequence>MKTIWSNFMDSTSIIMTIQEYCNKINALKADENISPLFDGIDLENSVLKILQNTTQTYFTTEAICNQSVPETVILNNEIVKLFADHLGLLFLSEREAGNVCFANSSELRPEFRQSFMAIELLDYIYAFVHSSFYKEFQKIAITSEADIFWELVKIGAGLRKEIK</sequence>
<protein>
    <submittedName>
        <fullName evidence="1">Uncharacterized protein</fullName>
    </submittedName>
</protein>
<dbReference type="EMBL" id="CAIJDP010000089">
    <property type="protein sequence ID" value="CAD0008881.1"/>
    <property type="molecule type" value="Genomic_DNA"/>
</dbReference>
<reference evidence="1 2" key="1">
    <citation type="submission" date="2020-06" db="EMBL/GenBank/DDBJ databases">
        <authorList>
            <person name="Criscuolo A."/>
        </authorList>
    </citation>
    <scope>NUCLEOTIDE SEQUENCE [LARGE SCALE GENOMIC DNA]</scope>
    <source>
        <strain evidence="2">CIP 111411</strain>
    </source>
</reference>
<organism evidence="1 2">
    <name type="scientific">Flavobacterium salmonis</name>
    <dbReference type="NCBI Taxonomy" id="2654844"/>
    <lineage>
        <taxon>Bacteria</taxon>
        <taxon>Pseudomonadati</taxon>
        <taxon>Bacteroidota</taxon>
        <taxon>Flavobacteriia</taxon>
        <taxon>Flavobacteriales</taxon>
        <taxon>Flavobacteriaceae</taxon>
        <taxon>Flavobacterium</taxon>
    </lineage>
</organism>
<comment type="caution">
    <text evidence="1">The sequence shown here is derived from an EMBL/GenBank/DDBJ whole genome shotgun (WGS) entry which is preliminary data.</text>
</comment>
<proteinExistence type="predicted"/>
<evidence type="ECO:0000313" key="1">
    <source>
        <dbReference type="EMBL" id="CAD0008881.1"/>
    </source>
</evidence>